<keyword evidence="3" id="KW-1185">Reference proteome</keyword>
<dbReference type="KEGG" id="dap:Dacet_0649"/>
<dbReference type="PaxDb" id="522772-Dacet_0649"/>
<feature type="chain" id="PRO_5003057990" description="Lipoprotein" evidence="1">
    <location>
        <begin position="23"/>
        <end position="128"/>
    </location>
</feature>
<keyword evidence="1" id="KW-0732">Signal</keyword>
<gene>
    <name evidence="2" type="ordered locus">Dacet_0649</name>
</gene>
<dbReference type="AlphaFoldDB" id="D4H4P3"/>
<protein>
    <recommendedName>
        <fullName evidence="4">Lipoprotein</fullName>
    </recommendedName>
</protein>
<dbReference type="Proteomes" id="UP000002012">
    <property type="component" value="Chromosome"/>
</dbReference>
<name>D4H4P3_DENA2</name>
<feature type="signal peptide" evidence="1">
    <location>
        <begin position="1"/>
        <end position="22"/>
    </location>
</feature>
<evidence type="ECO:0000313" key="3">
    <source>
        <dbReference type="Proteomes" id="UP000002012"/>
    </source>
</evidence>
<sequence precursor="true">MKNLILIIMSMFFIQGCFTAVAGFKDGMSNNNVFNKVFKNNPDIEVEAKLSVDEANELKSCMLGKHDVKCEKELFLKKCDVNLFQEASLYLTCNEDDEFSEYFTFAKGTRLDGRQFQKTLYYIKHKKK</sequence>
<proteinExistence type="predicted"/>
<evidence type="ECO:0000256" key="1">
    <source>
        <dbReference type="SAM" id="SignalP"/>
    </source>
</evidence>
<dbReference type="EMBL" id="CP001968">
    <property type="protein sequence ID" value="ADD67437.1"/>
    <property type="molecule type" value="Genomic_DNA"/>
</dbReference>
<organism evidence="2 3">
    <name type="scientific">Denitrovibrio acetiphilus (strain DSM 12809 / NBRC 114555 / N2460)</name>
    <dbReference type="NCBI Taxonomy" id="522772"/>
    <lineage>
        <taxon>Bacteria</taxon>
        <taxon>Pseudomonadati</taxon>
        <taxon>Deferribacterota</taxon>
        <taxon>Deferribacteres</taxon>
        <taxon>Deferribacterales</taxon>
        <taxon>Geovibrionaceae</taxon>
        <taxon>Denitrovibrio</taxon>
    </lineage>
</organism>
<evidence type="ECO:0000313" key="2">
    <source>
        <dbReference type="EMBL" id="ADD67437.1"/>
    </source>
</evidence>
<dbReference type="PROSITE" id="PS51257">
    <property type="entry name" value="PROKAR_LIPOPROTEIN"/>
    <property type="match status" value="1"/>
</dbReference>
<reference evidence="2 3" key="1">
    <citation type="journal article" date="2010" name="Stand. Genomic Sci.">
        <title>Complete genome sequence of Denitrovibrio acetiphilus type strain (N2460).</title>
        <authorList>
            <person name="Kiss H."/>
            <person name="Lang E."/>
            <person name="Lapidus A."/>
            <person name="Copeland A."/>
            <person name="Nolan M."/>
            <person name="Glavina Del Rio T."/>
            <person name="Chen F."/>
            <person name="Lucas S."/>
            <person name="Tice H."/>
            <person name="Cheng J.F."/>
            <person name="Han C."/>
            <person name="Goodwin L."/>
            <person name="Pitluck S."/>
            <person name="Liolios K."/>
            <person name="Pati A."/>
            <person name="Ivanova N."/>
            <person name="Mavromatis K."/>
            <person name="Chen A."/>
            <person name="Palaniappan K."/>
            <person name="Land M."/>
            <person name="Hauser L."/>
            <person name="Chang Y.J."/>
            <person name="Jeffries C.D."/>
            <person name="Detter J.C."/>
            <person name="Brettin T."/>
            <person name="Spring S."/>
            <person name="Rohde M."/>
            <person name="Goker M."/>
            <person name="Woyke T."/>
            <person name="Bristow J."/>
            <person name="Eisen J.A."/>
            <person name="Markowitz V."/>
            <person name="Hugenholtz P."/>
            <person name="Kyrpides N.C."/>
            <person name="Klenk H.P."/>
        </authorList>
    </citation>
    <scope>NUCLEOTIDE SEQUENCE [LARGE SCALE GENOMIC DNA]</scope>
    <source>
        <strain evidence="3">DSM 12809 / NBRC 114555 / N2460</strain>
    </source>
</reference>
<accession>D4H4P3</accession>
<dbReference type="RefSeq" id="WP_013009981.1">
    <property type="nucleotide sequence ID" value="NC_013943.1"/>
</dbReference>
<evidence type="ECO:0008006" key="4">
    <source>
        <dbReference type="Google" id="ProtNLM"/>
    </source>
</evidence>
<dbReference type="HOGENOM" id="CLU_2011533_0_0_0"/>
<dbReference type="InParanoid" id="D4H4P3"/>